<dbReference type="GO" id="GO:0005759">
    <property type="term" value="C:mitochondrial matrix"/>
    <property type="evidence" value="ECO:0007669"/>
    <property type="project" value="TreeGrafter"/>
</dbReference>
<name>A0A8S3ZLJ5_9EUPU</name>
<dbReference type="InterPro" id="IPR027266">
    <property type="entry name" value="TrmE/GcvT-like"/>
</dbReference>
<dbReference type="NCBIfam" id="TIGR03317">
    <property type="entry name" value="ygfZ_signature"/>
    <property type="match status" value="1"/>
</dbReference>
<dbReference type="PANTHER" id="PTHR22602">
    <property type="entry name" value="TRANSFERASE CAF17, MITOCHONDRIAL-RELATED"/>
    <property type="match status" value="1"/>
</dbReference>
<evidence type="ECO:0000256" key="3">
    <source>
        <dbReference type="ARBA" id="ARBA00023128"/>
    </source>
</evidence>
<evidence type="ECO:0000259" key="4">
    <source>
        <dbReference type="Pfam" id="PF25455"/>
    </source>
</evidence>
<comment type="caution">
    <text evidence="5">The sequence shown here is derived from an EMBL/GenBank/DDBJ whole genome shotgun (WGS) entry which is preliminary data.</text>
</comment>
<evidence type="ECO:0000313" key="6">
    <source>
        <dbReference type="Proteomes" id="UP000678393"/>
    </source>
</evidence>
<sequence length="346" mass="39451">MYRKHLTQSVLDTRSVCDRWLLINKTKLFSKYILRKSLHMTKRWETQSLCHLKSRGVVQLSGKDTPEFLQGLVTNNVKLLAENSPSVQYCMMLNVQGRVLYDLFVYNVMSAGMDPVTFHLDVDVSAVGDLIQIFKKYKLRKKVDISDVSDTYRIWSQFDTSEETTAKDSSSQNTTDTFRFEDPRVPTFADRIITAQDSLESGGDKLTEEDYRKHRYQWGIPEGISDLPSGKCLPLESNLDFMNGVNFQKGCYIGQELTARTFHTGVIRKRIVPVSLGKLEPVEPDTTVTIHEKSKNAGKLRNSQGKFGICLLRLEHIEEDLEIVSKNGVVVPLKAHIPKWWPSISS</sequence>
<dbReference type="InterPro" id="IPR045179">
    <property type="entry name" value="YgfZ/GcvT"/>
</dbReference>
<evidence type="ECO:0000256" key="1">
    <source>
        <dbReference type="ARBA" id="ARBA00004173"/>
    </source>
</evidence>
<comment type="subcellular location">
    <subcellularLocation>
        <location evidence="1">Mitochondrion</location>
    </subcellularLocation>
</comment>
<organism evidence="5 6">
    <name type="scientific">Candidula unifasciata</name>
    <dbReference type="NCBI Taxonomy" id="100452"/>
    <lineage>
        <taxon>Eukaryota</taxon>
        <taxon>Metazoa</taxon>
        <taxon>Spiralia</taxon>
        <taxon>Lophotrochozoa</taxon>
        <taxon>Mollusca</taxon>
        <taxon>Gastropoda</taxon>
        <taxon>Heterobranchia</taxon>
        <taxon>Euthyneura</taxon>
        <taxon>Panpulmonata</taxon>
        <taxon>Eupulmonata</taxon>
        <taxon>Stylommatophora</taxon>
        <taxon>Helicina</taxon>
        <taxon>Helicoidea</taxon>
        <taxon>Geomitridae</taxon>
        <taxon>Candidula</taxon>
    </lineage>
</organism>
<dbReference type="PANTHER" id="PTHR22602:SF0">
    <property type="entry name" value="TRANSFERASE CAF17, MITOCHONDRIAL-RELATED"/>
    <property type="match status" value="1"/>
</dbReference>
<keyword evidence="3" id="KW-0496">Mitochondrion</keyword>
<dbReference type="Gene3D" id="3.30.1360.120">
    <property type="entry name" value="Probable tRNA modification gtpase trme, domain 1"/>
    <property type="match status" value="1"/>
</dbReference>
<dbReference type="InterPro" id="IPR057460">
    <property type="entry name" value="CAF17_C"/>
</dbReference>
<dbReference type="OrthoDB" id="191995at2759"/>
<gene>
    <name evidence="5" type="ORF">CUNI_LOCUS13744</name>
</gene>
<dbReference type="EMBL" id="CAJHNH020002966">
    <property type="protein sequence ID" value="CAG5128186.1"/>
    <property type="molecule type" value="Genomic_DNA"/>
</dbReference>
<dbReference type="Pfam" id="PF25455">
    <property type="entry name" value="Beta-barrel_CAF17_C"/>
    <property type="match status" value="1"/>
</dbReference>
<dbReference type="GO" id="GO:0016226">
    <property type="term" value="P:iron-sulfur cluster assembly"/>
    <property type="evidence" value="ECO:0007669"/>
    <property type="project" value="TreeGrafter"/>
</dbReference>
<keyword evidence="2" id="KW-0809">Transit peptide</keyword>
<evidence type="ECO:0000313" key="5">
    <source>
        <dbReference type="EMBL" id="CAG5128186.1"/>
    </source>
</evidence>
<evidence type="ECO:0000256" key="2">
    <source>
        <dbReference type="ARBA" id="ARBA00022946"/>
    </source>
</evidence>
<dbReference type="AlphaFoldDB" id="A0A8S3ZLJ5"/>
<dbReference type="SUPFAM" id="SSF103025">
    <property type="entry name" value="Folate-binding domain"/>
    <property type="match status" value="1"/>
</dbReference>
<protein>
    <recommendedName>
        <fullName evidence="4">CAF17 C-terminal domain-containing protein</fullName>
    </recommendedName>
</protein>
<feature type="domain" description="CAF17 C-terminal" evidence="4">
    <location>
        <begin position="268"/>
        <end position="342"/>
    </location>
</feature>
<proteinExistence type="predicted"/>
<dbReference type="Proteomes" id="UP000678393">
    <property type="component" value="Unassembled WGS sequence"/>
</dbReference>
<dbReference type="InterPro" id="IPR017703">
    <property type="entry name" value="YgfZ/GCV_T_CS"/>
</dbReference>
<accession>A0A8S3ZLJ5</accession>
<keyword evidence="6" id="KW-1185">Reference proteome</keyword>
<reference evidence="5" key="1">
    <citation type="submission" date="2021-04" db="EMBL/GenBank/DDBJ databases">
        <authorList>
            <consortium name="Molecular Ecology Group"/>
        </authorList>
    </citation>
    <scope>NUCLEOTIDE SEQUENCE</scope>
</reference>